<feature type="compositionally biased region" description="Low complexity" evidence="1">
    <location>
        <begin position="229"/>
        <end position="247"/>
    </location>
</feature>
<feature type="compositionally biased region" description="Polar residues" evidence="1">
    <location>
        <begin position="204"/>
        <end position="228"/>
    </location>
</feature>
<gene>
    <name evidence="2" type="ORF">DUI87_02962</name>
</gene>
<dbReference type="PANTHER" id="PTHR48195:SF1">
    <property type="entry name" value="RIKEN CDNA 2410002F23 GENE"/>
    <property type="match status" value="1"/>
</dbReference>
<dbReference type="Gene3D" id="3.10.10.10">
    <property type="entry name" value="HIV Type 1 Reverse Transcriptase, subunit A, domain 1"/>
    <property type="match status" value="1"/>
</dbReference>
<comment type="caution">
    <text evidence="2">The sequence shown here is derived from an EMBL/GenBank/DDBJ whole genome shotgun (WGS) entry which is preliminary data.</text>
</comment>
<dbReference type="GO" id="GO:0009615">
    <property type="term" value="P:response to virus"/>
    <property type="evidence" value="ECO:0007669"/>
    <property type="project" value="TreeGrafter"/>
</dbReference>
<evidence type="ECO:0000313" key="3">
    <source>
        <dbReference type="Proteomes" id="UP000269221"/>
    </source>
</evidence>
<dbReference type="Proteomes" id="UP000269221">
    <property type="component" value="Unassembled WGS sequence"/>
</dbReference>
<name>A0A3M0LGM7_HIRRU</name>
<protein>
    <submittedName>
        <fullName evidence="2">Uncharacterized protein</fullName>
    </submittedName>
</protein>
<dbReference type="SUPFAM" id="SSF56672">
    <property type="entry name" value="DNA/RNA polymerases"/>
    <property type="match status" value="1"/>
</dbReference>
<dbReference type="AlphaFoldDB" id="A0A3M0LGM7"/>
<evidence type="ECO:0000313" key="2">
    <source>
        <dbReference type="EMBL" id="RMC22090.1"/>
    </source>
</evidence>
<reference evidence="2 3" key="1">
    <citation type="submission" date="2018-07" db="EMBL/GenBank/DDBJ databases">
        <title>A high quality draft genome assembly of the barn swallow (H. rustica rustica).</title>
        <authorList>
            <person name="Formenti G."/>
            <person name="Chiara M."/>
            <person name="Poveda L."/>
            <person name="Francoijs K.-J."/>
            <person name="Bonisoli-Alquati A."/>
            <person name="Canova L."/>
            <person name="Gianfranceschi L."/>
            <person name="Horner D.S."/>
            <person name="Saino N."/>
        </authorList>
    </citation>
    <scope>NUCLEOTIDE SEQUENCE [LARGE SCALE GENOMIC DNA]</scope>
    <source>
        <strain evidence="2">Chelidonia</strain>
        <tissue evidence="2">Blood</tissue>
    </source>
</reference>
<dbReference type="InterPro" id="IPR043502">
    <property type="entry name" value="DNA/RNA_pol_sf"/>
</dbReference>
<organism evidence="2 3">
    <name type="scientific">Hirundo rustica rustica</name>
    <dbReference type="NCBI Taxonomy" id="333673"/>
    <lineage>
        <taxon>Eukaryota</taxon>
        <taxon>Metazoa</taxon>
        <taxon>Chordata</taxon>
        <taxon>Craniata</taxon>
        <taxon>Vertebrata</taxon>
        <taxon>Euteleostomi</taxon>
        <taxon>Archelosauria</taxon>
        <taxon>Archosauria</taxon>
        <taxon>Dinosauria</taxon>
        <taxon>Saurischia</taxon>
        <taxon>Theropoda</taxon>
        <taxon>Coelurosauria</taxon>
        <taxon>Aves</taxon>
        <taxon>Neognathae</taxon>
        <taxon>Neoaves</taxon>
        <taxon>Telluraves</taxon>
        <taxon>Australaves</taxon>
        <taxon>Passeriformes</taxon>
        <taxon>Sylvioidea</taxon>
        <taxon>Hirundinidae</taxon>
        <taxon>Hirundo</taxon>
    </lineage>
</organism>
<proteinExistence type="predicted"/>
<dbReference type="PANTHER" id="PTHR48195">
    <property type="entry name" value="FRIEND VIRUS SUSCEPTIBILITY PROTEIN 1"/>
    <property type="match status" value="1"/>
</dbReference>
<evidence type="ECO:0000256" key="1">
    <source>
        <dbReference type="SAM" id="MobiDB-lite"/>
    </source>
</evidence>
<keyword evidence="3" id="KW-1185">Reference proteome</keyword>
<dbReference type="InterPro" id="IPR053270">
    <property type="entry name" value="Fv1_restriction_factor"/>
</dbReference>
<feature type="compositionally biased region" description="Acidic residues" evidence="1">
    <location>
        <begin position="185"/>
        <end position="196"/>
    </location>
</feature>
<dbReference type="OrthoDB" id="9906618at2759"/>
<feature type="compositionally biased region" description="Polar residues" evidence="1">
    <location>
        <begin position="168"/>
        <end position="184"/>
    </location>
</feature>
<dbReference type="GO" id="GO:0005794">
    <property type="term" value="C:Golgi apparatus"/>
    <property type="evidence" value="ECO:0007669"/>
    <property type="project" value="TreeGrafter"/>
</dbReference>
<feature type="region of interest" description="Disordered" evidence="1">
    <location>
        <begin position="118"/>
        <end position="248"/>
    </location>
</feature>
<sequence>MVYKKLIKILEFVLGMFSLWFFRPTLRPSSSSMFWGFINNCTQFVRGGVGDEALQPLLSFFSFESVTSLLEKVQHLLNVKDTTSLVFHLVTFLYMVYSFSRMSHTLLNTVGQQIEAREQGDKSVTQAAAKPDSEAKTPAVAAVKKGKKHTDKTDRPVDDDSGEGSSMPPDTQSGVKPPDTQSEAEATDDTQSEAEPTDTKSEAKSTGTRSGVQPTSTRSGAQPAATTSGAQPTAARAGARPTAARAGDTIESFSLKDLRGLRKDYTRRPDESIISWLVRLWDAAGEATILDGTEARHLGSLSHDPVIDQEMMREASPCSLWERVLGSVAQRYLCADDLYMQQTQWKTIEQGVGEEEAKKPYKYDCLYSENEKPVSEIELKRSLVYIHLHRPGVLSSRRKLFLQQGIQRLREMAVAEIVFSDDINTRNPDLVPCTPVMWRKLVRLGPQEYSSALAIMKRDETEETVLDMAKKLRTYADAVHVQHMQELQLWKHRHVGEESVSIAGVTGGSQDFTLVEADVSLTGNEWKRHPIVTGPEAPCILGIDFLRNGYFKDPKGFRWAFGIAAVETEGVKQLNTLPGLSENPSAVGLLKVEEQQVPIATSIVHRRQYRTTRDAVIPIHKMICELETQGVVSKTHSPFNSPIWPVRKSDGEWRLTVDYRALNEVTPPLSAAVPDMLELQYELESKAAK</sequence>
<accession>A0A3M0LGM7</accession>
<dbReference type="EMBL" id="QRBI01000093">
    <property type="protein sequence ID" value="RMC22090.1"/>
    <property type="molecule type" value="Genomic_DNA"/>
</dbReference>